<evidence type="ECO:0000256" key="8">
    <source>
        <dbReference type="SAM" id="Phobius"/>
    </source>
</evidence>
<feature type="transmembrane region" description="Helical" evidence="8">
    <location>
        <begin position="846"/>
        <end position="865"/>
    </location>
</feature>
<feature type="domain" description="ABC transporter" evidence="9">
    <location>
        <begin position="349"/>
        <end position="570"/>
    </location>
</feature>
<dbReference type="InterPro" id="IPR011527">
    <property type="entry name" value="ABC1_TM_dom"/>
</dbReference>
<proteinExistence type="predicted"/>
<dbReference type="InterPro" id="IPR014216">
    <property type="entry name" value="ABC_transptr_CydD"/>
</dbReference>
<dbReference type="InterPro" id="IPR036640">
    <property type="entry name" value="ABC1_TM_sf"/>
</dbReference>
<feature type="domain" description="ABC transmembrane type-1" evidence="10">
    <location>
        <begin position="587"/>
        <end position="835"/>
    </location>
</feature>
<name>A0ABV5V287_9MICO</name>
<evidence type="ECO:0000256" key="4">
    <source>
        <dbReference type="ARBA" id="ARBA00022840"/>
    </source>
</evidence>
<dbReference type="Pfam" id="PF00664">
    <property type="entry name" value="ABC_membrane"/>
    <property type="match status" value="1"/>
</dbReference>
<dbReference type="SMART" id="SM00382">
    <property type="entry name" value="AAA"/>
    <property type="match status" value="2"/>
</dbReference>
<feature type="transmembrane region" description="Helical" evidence="8">
    <location>
        <begin position="586"/>
        <end position="612"/>
    </location>
</feature>
<dbReference type="InterPro" id="IPR003593">
    <property type="entry name" value="AAA+_ATPase"/>
</dbReference>
<keyword evidence="4" id="KW-0067">ATP-binding</keyword>
<evidence type="ECO:0000256" key="2">
    <source>
        <dbReference type="ARBA" id="ARBA00022692"/>
    </source>
</evidence>
<dbReference type="SUPFAM" id="SSF52540">
    <property type="entry name" value="P-loop containing nucleoside triphosphate hydrolases"/>
    <property type="match status" value="2"/>
</dbReference>
<dbReference type="RefSeq" id="WP_181409434.1">
    <property type="nucleotide sequence ID" value="NZ_JBHMAX010000015.1"/>
</dbReference>
<dbReference type="InterPro" id="IPR039421">
    <property type="entry name" value="Type_1_exporter"/>
</dbReference>
<protein>
    <submittedName>
        <fullName evidence="11">Thiol reductant ABC exporter subunit CydD</fullName>
    </submittedName>
</protein>
<dbReference type="Gene3D" id="1.20.1560.10">
    <property type="entry name" value="ABC transporter type 1, transmembrane domain"/>
    <property type="match status" value="2"/>
</dbReference>
<feature type="transmembrane region" description="Helical" evidence="8">
    <location>
        <begin position="274"/>
        <end position="291"/>
    </location>
</feature>
<keyword evidence="2 8" id="KW-0812">Transmembrane</keyword>
<feature type="transmembrane region" description="Helical" evidence="8">
    <location>
        <begin position="32"/>
        <end position="57"/>
    </location>
</feature>
<keyword evidence="3" id="KW-0547">Nucleotide-binding</keyword>
<dbReference type="InterPro" id="IPR014223">
    <property type="entry name" value="ABC_CydC/D"/>
</dbReference>
<feature type="transmembrane region" description="Helical" evidence="8">
    <location>
        <begin position="815"/>
        <end position="834"/>
    </location>
</feature>
<evidence type="ECO:0000313" key="12">
    <source>
        <dbReference type="Proteomes" id="UP001589613"/>
    </source>
</evidence>
<dbReference type="InterPro" id="IPR027417">
    <property type="entry name" value="P-loop_NTPase"/>
</dbReference>
<evidence type="ECO:0000313" key="11">
    <source>
        <dbReference type="EMBL" id="MFB9731929.1"/>
    </source>
</evidence>
<dbReference type="PANTHER" id="PTHR24221">
    <property type="entry name" value="ATP-BINDING CASSETTE SUB-FAMILY B"/>
    <property type="match status" value="1"/>
</dbReference>
<evidence type="ECO:0000256" key="1">
    <source>
        <dbReference type="ARBA" id="ARBA00004651"/>
    </source>
</evidence>
<dbReference type="PROSITE" id="PS50893">
    <property type="entry name" value="ABC_TRANSPORTER_2"/>
    <property type="match status" value="2"/>
</dbReference>
<feature type="transmembrane region" description="Helical" evidence="8">
    <location>
        <begin position="248"/>
        <end position="268"/>
    </location>
</feature>
<keyword evidence="12" id="KW-1185">Reference proteome</keyword>
<feature type="transmembrane region" description="Helical" evidence="8">
    <location>
        <begin position="618"/>
        <end position="636"/>
    </location>
</feature>
<accession>A0ABV5V287</accession>
<dbReference type="PROSITE" id="PS50929">
    <property type="entry name" value="ABC_TM1F"/>
    <property type="match status" value="2"/>
</dbReference>
<feature type="domain" description="ABC transporter" evidence="9">
    <location>
        <begin position="907"/>
        <end position="1138"/>
    </location>
</feature>
<dbReference type="CDD" id="cd18584">
    <property type="entry name" value="ABC_6TM_AarD_CydD"/>
    <property type="match status" value="1"/>
</dbReference>
<evidence type="ECO:0000256" key="3">
    <source>
        <dbReference type="ARBA" id="ARBA00022741"/>
    </source>
</evidence>
<dbReference type="PANTHER" id="PTHR24221:SF654">
    <property type="entry name" value="ATP-BINDING CASSETTE SUB-FAMILY B MEMBER 6"/>
    <property type="match status" value="1"/>
</dbReference>
<keyword evidence="5 8" id="KW-1133">Transmembrane helix</keyword>
<evidence type="ECO:0000256" key="5">
    <source>
        <dbReference type="ARBA" id="ARBA00022989"/>
    </source>
</evidence>
<dbReference type="Pfam" id="PF00005">
    <property type="entry name" value="ABC_tran"/>
    <property type="match status" value="2"/>
</dbReference>
<feature type="transmembrane region" description="Helical" evidence="8">
    <location>
        <begin position="168"/>
        <end position="186"/>
    </location>
</feature>
<feature type="domain" description="ABC transmembrane type-1" evidence="10">
    <location>
        <begin position="33"/>
        <end position="310"/>
    </location>
</feature>
<organism evidence="11 12">
    <name type="scientific">Ornithinimicrobium kibberense</name>
    <dbReference type="NCBI Taxonomy" id="282060"/>
    <lineage>
        <taxon>Bacteria</taxon>
        <taxon>Bacillati</taxon>
        <taxon>Actinomycetota</taxon>
        <taxon>Actinomycetes</taxon>
        <taxon>Micrococcales</taxon>
        <taxon>Ornithinimicrobiaceae</taxon>
        <taxon>Ornithinimicrobium</taxon>
    </lineage>
</organism>
<feature type="transmembrane region" description="Helical" evidence="8">
    <location>
        <begin position="69"/>
        <end position="91"/>
    </location>
</feature>
<feature type="transmembrane region" description="Helical" evidence="8">
    <location>
        <begin position="703"/>
        <end position="722"/>
    </location>
</feature>
<evidence type="ECO:0000259" key="10">
    <source>
        <dbReference type="PROSITE" id="PS50929"/>
    </source>
</evidence>
<dbReference type="Gene3D" id="3.40.50.300">
    <property type="entry name" value="P-loop containing nucleotide triphosphate hydrolases"/>
    <property type="match status" value="2"/>
</dbReference>
<evidence type="ECO:0000256" key="7">
    <source>
        <dbReference type="SAM" id="MobiDB-lite"/>
    </source>
</evidence>
<reference evidence="11 12" key="1">
    <citation type="submission" date="2024-09" db="EMBL/GenBank/DDBJ databases">
        <authorList>
            <person name="Sun Q."/>
            <person name="Mori K."/>
        </authorList>
    </citation>
    <scope>NUCLEOTIDE SEQUENCE [LARGE SCALE GENOMIC DNA]</scope>
    <source>
        <strain evidence="11 12">JCM 12763</strain>
    </source>
</reference>
<sequence>MSGRRHPRGRSARTGPFDPRLLEALPATRGPVAVLSVLGVLGGVAAVAQAVVLALLVAQVVGDGPVGPVLAGLVGLLALRGLLGGAGEYAARRAGQRVSGQVRLAVLRRWSARPEEERPPTDVALTRATDGVTALEPYVARYLPALVTAAVVPALTVLVLAVVDVWSALIVVLTLPLLPVFAALVGRHTQEQTERRWGAMALLGGHFLDVVRGLPTLVAYGRADHQVGVVREVGERHRAATTATLRTAFLSTAALELLATISVALVAVAVGLRLAYGAMDLTVGLVAILLAPEAYWPVRRVGAEFHSAADGATALAELAADGVLDVDDAPDVAAAPAGSPPALGPVDHVGLHALSYAHRGRSRTLVDVELTTPASPGLTVLTGPSGAGKTTVLELLAGLRVPAAGSVVAPRAFLASQRPVLLPGTVRDNLLLVAPTDGSDATLVDALRRVGLWDDLAARDGLETDLGEDGFGLSAGQRARLALARALLSDAPLVLLDEPTANVAAGSVPLLHRAVLDLAARRRVVAVTHDPDLAALADDRWHLEPVPLDDPAAAVPPAGGPARSDAARGRDEGTPLLGALRGRAGLAAACVLGGLSVGAGVALTATSGWLIVQASTQPVVLTLMVAIVGVRAFGLARPVLRYAERVVSHDVALADLADRRAAVFARLVPLTPARLGRRSRGELLTAVVRDLDDVVDEQVRVTVPAWSTGIATVVGAVVAAWHLPSAGLVVALGGLLALGVGAAGYAAERAAQGTVVAARGRVRHTVTALVTRLLQVQATTGLHADRTRLLAPVVDGEQDQLRAESRLAAARGTTVALLWLVVAGTTALVAVLVADALAAGALSGPYAALVALVPMALADAWVGLADVAGARARARAAAARLDRVLGQEPAVAGAGRRRLPAGAPSDVRWDGVAASWPTDAGRADVGRADVPPDLLPTDLDLPAGARVSLTGPNGTGKSTALAVLARHLDPTAGRATTAGIDVLDLDLAQARSRIALVDDEPHAFAGSVRANLALAAPGADDEEMVRALRTVDLGHWFATLPDGLDTPLTGLSGGERARLSMARAVLADRPLVLLDEPTAHLDDATAERALAGLDGQVGATTTVVSVSHRPVGPARDWPQVTPGSARALVAAQDGARPVH</sequence>
<dbReference type="PROSITE" id="PS00211">
    <property type="entry name" value="ABC_TRANSPORTER_1"/>
    <property type="match status" value="2"/>
</dbReference>
<feature type="transmembrane region" description="Helical" evidence="8">
    <location>
        <begin position="728"/>
        <end position="747"/>
    </location>
</feature>
<feature type="compositionally biased region" description="Low complexity" evidence="7">
    <location>
        <begin position="548"/>
        <end position="562"/>
    </location>
</feature>
<feature type="region of interest" description="Disordered" evidence="7">
    <location>
        <begin position="548"/>
        <end position="571"/>
    </location>
</feature>
<dbReference type="SUPFAM" id="SSF90123">
    <property type="entry name" value="ABC transporter transmembrane region"/>
    <property type="match status" value="2"/>
</dbReference>
<gene>
    <name evidence="11" type="primary">cydD</name>
    <name evidence="11" type="ORF">ACFFN0_07725</name>
</gene>
<feature type="transmembrane region" description="Helical" evidence="8">
    <location>
        <begin position="142"/>
        <end position="162"/>
    </location>
</feature>
<comment type="caution">
    <text evidence="11">The sequence shown here is derived from an EMBL/GenBank/DDBJ whole genome shotgun (WGS) entry which is preliminary data.</text>
</comment>
<dbReference type="EMBL" id="JBHMAX010000015">
    <property type="protein sequence ID" value="MFB9731929.1"/>
    <property type="molecule type" value="Genomic_DNA"/>
</dbReference>
<dbReference type="NCBIfam" id="TIGR02857">
    <property type="entry name" value="CydD"/>
    <property type="match status" value="1"/>
</dbReference>
<dbReference type="InterPro" id="IPR017871">
    <property type="entry name" value="ABC_transporter-like_CS"/>
</dbReference>
<comment type="subcellular location">
    <subcellularLocation>
        <location evidence="1">Cell membrane</location>
        <topology evidence="1">Multi-pass membrane protein</topology>
    </subcellularLocation>
</comment>
<evidence type="ECO:0000259" key="9">
    <source>
        <dbReference type="PROSITE" id="PS50893"/>
    </source>
</evidence>
<keyword evidence="6 8" id="KW-0472">Membrane</keyword>
<dbReference type="InterPro" id="IPR003439">
    <property type="entry name" value="ABC_transporter-like_ATP-bd"/>
</dbReference>
<evidence type="ECO:0000256" key="6">
    <source>
        <dbReference type="ARBA" id="ARBA00023136"/>
    </source>
</evidence>
<dbReference type="NCBIfam" id="TIGR02868">
    <property type="entry name" value="CydC"/>
    <property type="match status" value="1"/>
</dbReference>
<dbReference type="Proteomes" id="UP001589613">
    <property type="component" value="Unassembled WGS sequence"/>
</dbReference>